<gene>
    <name evidence="6" type="ORF">BAZ10_07700</name>
</gene>
<keyword evidence="2 6" id="KW-0238">DNA-binding</keyword>
<evidence type="ECO:0000256" key="3">
    <source>
        <dbReference type="ARBA" id="ARBA00023163"/>
    </source>
</evidence>
<dbReference type="InterPro" id="IPR018060">
    <property type="entry name" value="HTH_AraC"/>
</dbReference>
<dbReference type="SMART" id="SM00342">
    <property type="entry name" value="HTH_ARAC"/>
    <property type="match status" value="1"/>
</dbReference>
<keyword evidence="7" id="KW-1185">Reference proteome</keyword>
<dbReference type="Pfam" id="PF12833">
    <property type="entry name" value="HTH_18"/>
    <property type="match status" value="1"/>
</dbReference>
<dbReference type="GO" id="GO:0003700">
    <property type="term" value="F:DNA-binding transcription factor activity"/>
    <property type="evidence" value="ECO:0007669"/>
    <property type="project" value="InterPro"/>
</dbReference>
<evidence type="ECO:0000256" key="4">
    <source>
        <dbReference type="SAM" id="SignalP"/>
    </source>
</evidence>
<accession>A0A1T3MF02</accession>
<keyword evidence="4" id="KW-0732">Signal</keyword>
<dbReference type="Gene3D" id="1.25.40.10">
    <property type="entry name" value="Tetratricopeptide repeat domain"/>
    <property type="match status" value="1"/>
</dbReference>
<dbReference type="PANTHER" id="PTHR43280">
    <property type="entry name" value="ARAC-FAMILY TRANSCRIPTIONAL REGULATOR"/>
    <property type="match status" value="1"/>
</dbReference>
<protein>
    <submittedName>
        <fullName evidence="6">DNA-binding protein</fullName>
    </submittedName>
</protein>
<feature type="signal peptide" evidence="4">
    <location>
        <begin position="1"/>
        <end position="17"/>
    </location>
</feature>
<proteinExistence type="predicted"/>
<keyword evidence="3" id="KW-0804">Transcription</keyword>
<evidence type="ECO:0000313" key="6">
    <source>
        <dbReference type="EMBL" id="OPC63114.1"/>
    </source>
</evidence>
<sequence>MIKYFYALVLFSALTFAQTTDSFNISGSIRKLYYLDTNSHSSSPQTDQEKILTYMQMADSMYKQIRYTEAIKLYEQADYYAIKNQRNKERFVINYFLSEIYQNIGFSNKANEYWRIAYSYFNSLDRIDSYIMTNMYKARRMEHSNQFYLAILYHQENIGLIKKKYLSLSESKSPIFQEKIDLALEHNIIAYDYLKNNNLYEAKKNFEKTESYLKNINISTHYQTPYYDLCKAIIATKENKREEARKWFDSAEKIAEKKGYQVLAKRIAEEKIISKIEQLDDHSSKNFKEFFKKILTEIQKVNELEIEREEKKVTDQNSQIDHWKSFFILLTAILTLYIIIKDKKIYKKRSPNHTENVGIIFTKEVKHIPENDILPPENFSFINLNYENITRTSTLISEAKESELLEKLNQFETGTDFMAKNFTLSNLASILDTNTKYVHYLLKAHRNKNFNDYINGLKIKYIVHCLCKEPKFQNYKISYLADIGGFSSQSRFAYIFKKEVGLSPSEFIRTLKRKNKTPQSTDKQ</sequence>
<reference evidence="6 7" key="1">
    <citation type="submission" date="2016-06" db="EMBL/GenBank/DDBJ databases">
        <title>Revisiting the taxonomy of the Elizabethkingia Genus based on Whole-Genome Sequencing, Optical Mapping, and MALDI-TOF.</title>
        <authorList>
            <person name="Nicholson A.C."/>
        </authorList>
    </citation>
    <scope>NUCLEOTIDE SEQUENCE [LARGE SCALE GENOMIC DNA]</scope>
    <source>
        <strain evidence="6 7">G4070</strain>
    </source>
</reference>
<dbReference type="SUPFAM" id="SSF48452">
    <property type="entry name" value="TPR-like"/>
    <property type="match status" value="1"/>
</dbReference>
<feature type="domain" description="HTH araC/xylS-type" evidence="5">
    <location>
        <begin position="418"/>
        <end position="510"/>
    </location>
</feature>
<dbReference type="AlphaFoldDB" id="A0A1T3MF02"/>
<comment type="caution">
    <text evidence="6">The sequence shown here is derived from an EMBL/GenBank/DDBJ whole genome shotgun (WGS) entry which is preliminary data.</text>
</comment>
<dbReference type="Proteomes" id="UP000190813">
    <property type="component" value="Unassembled WGS sequence"/>
</dbReference>
<dbReference type="Gene3D" id="1.10.10.60">
    <property type="entry name" value="Homeodomain-like"/>
    <property type="match status" value="1"/>
</dbReference>
<dbReference type="InterPro" id="IPR009057">
    <property type="entry name" value="Homeodomain-like_sf"/>
</dbReference>
<dbReference type="InterPro" id="IPR011990">
    <property type="entry name" value="TPR-like_helical_dom_sf"/>
</dbReference>
<organism evidence="6 7">
    <name type="scientific">Elizabethkingia occulta</name>
    <dbReference type="NCBI Taxonomy" id="1867263"/>
    <lineage>
        <taxon>Bacteria</taxon>
        <taxon>Pseudomonadati</taxon>
        <taxon>Bacteroidota</taxon>
        <taxon>Flavobacteriia</taxon>
        <taxon>Flavobacteriales</taxon>
        <taxon>Weeksellaceae</taxon>
        <taxon>Elizabethkingia</taxon>
    </lineage>
</organism>
<dbReference type="GO" id="GO:0043565">
    <property type="term" value="F:sequence-specific DNA binding"/>
    <property type="evidence" value="ECO:0007669"/>
    <property type="project" value="InterPro"/>
</dbReference>
<evidence type="ECO:0000256" key="2">
    <source>
        <dbReference type="ARBA" id="ARBA00023125"/>
    </source>
</evidence>
<evidence type="ECO:0000256" key="1">
    <source>
        <dbReference type="ARBA" id="ARBA00023015"/>
    </source>
</evidence>
<evidence type="ECO:0000313" key="7">
    <source>
        <dbReference type="Proteomes" id="UP000190813"/>
    </source>
</evidence>
<keyword evidence="1" id="KW-0805">Transcription regulation</keyword>
<dbReference type="PROSITE" id="PS01124">
    <property type="entry name" value="HTH_ARAC_FAMILY_2"/>
    <property type="match status" value="1"/>
</dbReference>
<dbReference type="PANTHER" id="PTHR43280:SF2">
    <property type="entry name" value="HTH-TYPE TRANSCRIPTIONAL REGULATOR EXSA"/>
    <property type="match status" value="1"/>
</dbReference>
<feature type="chain" id="PRO_5012481950" evidence="4">
    <location>
        <begin position="18"/>
        <end position="524"/>
    </location>
</feature>
<evidence type="ECO:0000259" key="5">
    <source>
        <dbReference type="PROSITE" id="PS01124"/>
    </source>
</evidence>
<dbReference type="SUPFAM" id="SSF46689">
    <property type="entry name" value="Homeodomain-like"/>
    <property type="match status" value="1"/>
</dbReference>
<name>A0A1T3MF02_9FLAO</name>
<dbReference type="EMBL" id="MAHX01000017">
    <property type="protein sequence ID" value="OPC63114.1"/>
    <property type="molecule type" value="Genomic_DNA"/>
</dbReference>